<dbReference type="AlphaFoldDB" id="A0A8S1SF08"/>
<dbReference type="Proteomes" id="UP000683925">
    <property type="component" value="Unassembled WGS sequence"/>
</dbReference>
<evidence type="ECO:0000313" key="3">
    <source>
        <dbReference type="Proteomes" id="UP000683925"/>
    </source>
</evidence>
<feature type="compositionally biased region" description="Polar residues" evidence="1">
    <location>
        <begin position="1"/>
        <end position="12"/>
    </location>
</feature>
<evidence type="ECO:0000256" key="1">
    <source>
        <dbReference type="SAM" id="MobiDB-lite"/>
    </source>
</evidence>
<dbReference type="EMBL" id="CAJJDP010000009">
    <property type="protein sequence ID" value="CAD8138915.1"/>
    <property type="molecule type" value="Genomic_DNA"/>
</dbReference>
<dbReference type="OrthoDB" id="309852at2759"/>
<feature type="region of interest" description="Disordered" evidence="1">
    <location>
        <begin position="60"/>
        <end position="135"/>
    </location>
</feature>
<feature type="compositionally biased region" description="Low complexity" evidence="1">
    <location>
        <begin position="123"/>
        <end position="135"/>
    </location>
</feature>
<proteinExistence type="predicted"/>
<feature type="region of interest" description="Disordered" evidence="1">
    <location>
        <begin position="1"/>
        <end position="34"/>
    </location>
</feature>
<comment type="caution">
    <text evidence="2">The sequence shown here is derived from an EMBL/GenBank/DDBJ whole genome shotgun (WGS) entry which is preliminary data.</text>
</comment>
<name>A0A8S1SF08_PAROT</name>
<feature type="compositionally biased region" description="Polar residues" evidence="1">
    <location>
        <begin position="76"/>
        <end position="99"/>
    </location>
</feature>
<evidence type="ECO:0000313" key="2">
    <source>
        <dbReference type="EMBL" id="CAD8138915.1"/>
    </source>
</evidence>
<reference evidence="2" key="1">
    <citation type="submission" date="2021-01" db="EMBL/GenBank/DDBJ databases">
        <authorList>
            <consortium name="Genoscope - CEA"/>
            <person name="William W."/>
        </authorList>
    </citation>
    <scope>NUCLEOTIDE SEQUENCE</scope>
</reference>
<sequence length="706" mass="79172">MSKSINMSKTSYQFESSQQNFQSQNNQGKIEEEFQQMEGYFHSDGGKIYAQQLQSNGGEIKQKFLNSSKNEHETIQFGSSQEQNSQSALTNGNISSTRQQHVKEDHGQSDGGMQVQSKCQLNAQTSSSAQQTSYQTQTIVTKTITTSSHQISKSQDQEQFENAGFELMSGQGNIEGEANGIASESLYKYGGYNLKADHAQLGGELKLNKYNFSDASLKDKQFKSSAGKIQMACDIAMAAALRKQEEQASTGGAIANWELQMKSMAELKAQYQISAKVSISQRSHLLYGYGFQGKDGKPQQCEEGDLEKKKEPLNLAVCDAECIEKPKKKLEELASAPQDPEEFSKSKYIPIVQSPDTYFKPRSEDFIRIIPKSQQQIVYPVNSVRSIITPQFVTCEQVQVAKQSIRTKCSSVRQPVIIQEETAPTILQRTYGAPNSVRHQESFFTVQSVQQQLVAVQPQVIQQQAIIQVQPQPIIQQQVVQVQEIQPLQQVIMVQQTQNAETYSQQHIQIQQPHLIGQTVQLIGQQTQFVNTQALQMTTQQPQLVVAQPQQVVSVAQQGVLIQGIQQEIVPQVAVQQQQIVSHKQLVQQDAISPIRQTQIIQQPQVVLQPSSQQQIMLVSNQPLVQQQTAQIQQSVYQIQPQQTIQQIQSFQQVTSPLRQQHLVLQAQIPQSYTTQPVEFLQPIQSPNTIPISQQQFGFQCILQKV</sequence>
<protein>
    <submittedName>
        <fullName evidence="2">Uncharacterized protein</fullName>
    </submittedName>
</protein>
<feature type="compositionally biased region" description="Low complexity" evidence="1">
    <location>
        <begin position="13"/>
        <end position="27"/>
    </location>
</feature>
<gene>
    <name evidence="2" type="ORF">POCTA_138.1.T0100132</name>
</gene>
<keyword evidence="3" id="KW-1185">Reference proteome</keyword>
<accession>A0A8S1SF08</accession>
<dbReference type="OMA" id="AIANWEL"/>
<organism evidence="2 3">
    <name type="scientific">Paramecium octaurelia</name>
    <dbReference type="NCBI Taxonomy" id="43137"/>
    <lineage>
        <taxon>Eukaryota</taxon>
        <taxon>Sar</taxon>
        <taxon>Alveolata</taxon>
        <taxon>Ciliophora</taxon>
        <taxon>Intramacronucleata</taxon>
        <taxon>Oligohymenophorea</taxon>
        <taxon>Peniculida</taxon>
        <taxon>Parameciidae</taxon>
        <taxon>Paramecium</taxon>
    </lineage>
</organism>